<keyword evidence="7" id="KW-1185">Reference proteome</keyword>
<dbReference type="SUPFAM" id="SSF48726">
    <property type="entry name" value="Immunoglobulin"/>
    <property type="match status" value="3"/>
</dbReference>
<gene>
    <name evidence="6" type="ORF">HHUSO_G32118</name>
</gene>
<dbReference type="Proteomes" id="UP001369086">
    <property type="component" value="Unassembled WGS sequence"/>
</dbReference>
<evidence type="ECO:0000256" key="2">
    <source>
        <dbReference type="ARBA" id="ARBA00023157"/>
    </source>
</evidence>
<evidence type="ECO:0000256" key="4">
    <source>
        <dbReference type="ARBA" id="ARBA00023319"/>
    </source>
</evidence>
<evidence type="ECO:0000313" key="7">
    <source>
        <dbReference type="Proteomes" id="UP001369086"/>
    </source>
</evidence>
<keyword evidence="4" id="KW-0393">Immunoglobulin domain</keyword>
<keyword evidence="2" id="KW-1015">Disulfide bond</keyword>
<dbReference type="Gene3D" id="2.60.40.10">
    <property type="entry name" value="Immunoglobulins"/>
    <property type="match status" value="3"/>
</dbReference>
<evidence type="ECO:0000259" key="5">
    <source>
        <dbReference type="PROSITE" id="PS50835"/>
    </source>
</evidence>
<dbReference type="InterPro" id="IPR013783">
    <property type="entry name" value="Ig-like_fold"/>
</dbReference>
<feature type="domain" description="Ig-like" evidence="5">
    <location>
        <begin position="19"/>
        <end position="103"/>
    </location>
</feature>
<proteinExistence type="predicted"/>
<evidence type="ECO:0000256" key="1">
    <source>
        <dbReference type="ARBA" id="ARBA00022729"/>
    </source>
</evidence>
<dbReference type="InterPro" id="IPR003599">
    <property type="entry name" value="Ig_sub"/>
</dbReference>
<comment type="caution">
    <text evidence="6">The sequence shown here is derived from an EMBL/GenBank/DDBJ whole genome shotgun (WGS) entry which is preliminary data.</text>
</comment>
<dbReference type="InterPro" id="IPR036179">
    <property type="entry name" value="Ig-like_dom_sf"/>
</dbReference>
<dbReference type="SMART" id="SM00408">
    <property type="entry name" value="IGc2"/>
    <property type="match status" value="3"/>
</dbReference>
<protein>
    <submittedName>
        <fullName evidence="6">Carcinoembryonic antigen-related cell adhesion molecule 20-like</fullName>
    </submittedName>
</protein>
<dbReference type="EMBL" id="JAHFZB010000038">
    <property type="protein sequence ID" value="KAK6469733.1"/>
    <property type="molecule type" value="Genomic_DNA"/>
</dbReference>
<organism evidence="6 7">
    <name type="scientific">Huso huso</name>
    <name type="common">Beluga</name>
    <name type="synonym">Acipenser huso</name>
    <dbReference type="NCBI Taxonomy" id="61971"/>
    <lineage>
        <taxon>Eukaryota</taxon>
        <taxon>Metazoa</taxon>
        <taxon>Chordata</taxon>
        <taxon>Craniata</taxon>
        <taxon>Vertebrata</taxon>
        <taxon>Euteleostomi</taxon>
        <taxon>Actinopterygii</taxon>
        <taxon>Chondrostei</taxon>
        <taxon>Acipenseriformes</taxon>
        <taxon>Acipenseridae</taxon>
        <taxon>Huso</taxon>
    </lineage>
</organism>
<dbReference type="InterPro" id="IPR007110">
    <property type="entry name" value="Ig-like_dom"/>
</dbReference>
<sequence length="306" mass="32630">MPLLFSKECLILSLLFTEPITDVNVKPSLAQPIANQALKLTCEVLGSQTVSSRLWLKDGQPLSTSDKITLSVDSSVVSFNPVLQSDNGQYQCKASNPLSEVTSAGYRLEVIYGPEQASITAPHSGAKGSSITFTCLAQSLPPCHYTWYFNETETAHGSQFEIASVSNADSGSYTCVAWNSVTGRNTSAVKEFIASVPISNVAVTQSSPDLAIAGSTAVNLTCEVSGLGVADSRLWMMDGQPLSNNDRITLSADNSTVSFNPVLLSDNGAYQCTASNPVSSQTSDAYRLVVNCKYQSKVSCFFDLSL</sequence>
<feature type="domain" description="Ig-like" evidence="5">
    <location>
        <begin position="197"/>
        <end position="289"/>
    </location>
</feature>
<dbReference type="SMART" id="SM00409">
    <property type="entry name" value="IG"/>
    <property type="match status" value="3"/>
</dbReference>
<name>A0ABR0YAY2_HUSHU</name>
<evidence type="ECO:0000256" key="3">
    <source>
        <dbReference type="ARBA" id="ARBA00023180"/>
    </source>
</evidence>
<reference evidence="6 7" key="1">
    <citation type="submission" date="2021-05" db="EMBL/GenBank/DDBJ databases">
        <authorList>
            <person name="Zahm M."/>
            <person name="Klopp C."/>
            <person name="Cabau C."/>
            <person name="Kuhl H."/>
            <person name="Suciu R."/>
            <person name="Ciorpac M."/>
            <person name="Holostenco D."/>
            <person name="Gessner J."/>
            <person name="Wuertz S."/>
            <person name="Hohne C."/>
            <person name="Stock M."/>
            <person name="Gislard M."/>
            <person name="Lluch J."/>
            <person name="Milhes M."/>
            <person name="Lampietro C."/>
            <person name="Lopez Roques C."/>
            <person name="Donnadieu C."/>
            <person name="Du K."/>
            <person name="Schartl M."/>
            <person name="Guiguen Y."/>
        </authorList>
    </citation>
    <scope>NUCLEOTIDE SEQUENCE [LARGE SCALE GENOMIC DNA]</scope>
    <source>
        <strain evidence="6">Hh-F2</strain>
        <tissue evidence="6">Blood</tissue>
    </source>
</reference>
<dbReference type="PANTHER" id="PTHR44337:SF20">
    <property type="entry name" value="CARCINOEMBRYONIC ANTIGEN-RELATED CELL ADHESION MOLECULE 5-RELATED"/>
    <property type="match status" value="1"/>
</dbReference>
<accession>A0ABR0YAY2</accession>
<dbReference type="PANTHER" id="PTHR44337">
    <property type="entry name" value="CARCINOEMBRYONIC ANTIGEN-RELATED CELL ADHESION MOLECULE 8"/>
    <property type="match status" value="1"/>
</dbReference>
<dbReference type="InterPro" id="IPR003598">
    <property type="entry name" value="Ig_sub2"/>
</dbReference>
<evidence type="ECO:0000313" key="6">
    <source>
        <dbReference type="EMBL" id="KAK6469733.1"/>
    </source>
</evidence>
<keyword evidence="1" id="KW-0732">Signal</keyword>
<dbReference type="Pfam" id="PF13927">
    <property type="entry name" value="Ig_3"/>
    <property type="match status" value="3"/>
</dbReference>
<dbReference type="PROSITE" id="PS50835">
    <property type="entry name" value="IG_LIKE"/>
    <property type="match status" value="3"/>
</dbReference>
<feature type="domain" description="Ig-like" evidence="5">
    <location>
        <begin position="114"/>
        <end position="187"/>
    </location>
</feature>
<keyword evidence="3" id="KW-0325">Glycoprotein</keyword>
<dbReference type="InterPro" id="IPR052598">
    <property type="entry name" value="IgSF_CEA-related"/>
</dbReference>